<comment type="caution">
    <text evidence="1">The sequence shown here is derived from an EMBL/GenBank/DDBJ whole genome shotgun (WGS) entry which is preliminary data.</text>
</comment>
<evidence type="ECO:0000313" key="1">
    <source>
        <dbReference type="EMBL" id="KAK5694892.1"/>
    </source>
</evidence>
<accession>A0AAN7WBL6</accession>
<sequence length="77" mass="8615">MPNQFAFISVGDPGRPSDVDRQIIRSHVMRGKNKRVGSRRSLREAAQQYATEDEYSTGSSGEDIVGACLRLERQGKF</sequence>
<dbReference type="Proteomes" id="UP001310594">
    <property type="component" value="Unassembled WGS sequence"/>
</dbReference>
<protein>
    <submittedName>
        <fullName evidence="1">Uncharacterized protein</fullName>
    </submittedName>
</protein>
<dbReference type="EMBL" id="JAVRQU010000015">
    <property type="protein sequence ID" value="KAK5694892.1"/>
    <property type="molecule type" value="Genomic_DNA"/>
</dbReference>
<proteinExistence type="predicted"/>
<evidence type="ECO:0000313" key="2">
    <source>
        <dbReference type="Proteomes" id="UP001310594"/>
    </source>
</evidence>
<organism evidence="1 2">
    <name type="scientific">Elasticomyces elasticus</name>
    <dbReference type="NCBI Taxonomy" id="574655"/>
    <lineage>
        <taxon>Eukaryota</taxon>
        <taxon>Fungi</taxon>
        <taxon>Dikarya</taxon>
        <taxon>Ascomycota</taxon>
        <taxon>Pezizomycotina</taxon>
        <taxon>Dothideomycetes</taxon>
        <taxon>Dothideomycetidae</taxon>
        <taxon>Mycosphaerellales</taxon>
        <taxon>Teratosphaeriaceae</taxon>
        <taxon>Elasticomyces</taxon>
    </lineage>
</organism>
<name>A0AAN7WBL6_9PEZI</name>
<reference evidence="1" key="1">
    <citation type="submission" date="2023-08" db="EMBL/GenBank/DDBJ databases">
        <title>Black Yeasts Isolated from many extreme environments.</title>
        <authorList>
            <person name="Coleine C."/>
            <person name="Stajich J.E."/>
            <person name="Selbmann L."/>
        </authorList>
    </citation>
    <scope>NUCLEOTIDE SEQUENCE</scope>
    <source>
        <strain evidence="1">CCFEE 5810</strain>
    </source>
</reference>
<dbReference type="AlphaFoldDB" id="A0AAN7WBL6"/>
<gene>
    <name evidence="1" type="ORF">LTR97_009483</name>
</gene>